<comment type="caution">
    <text evidence="3">The sequence shown here is derived from an EMBL/GenBank/DDBJ whole genome shotgun (WGS) entry which is preliminary data.</text>
</comment>
<protein>
    <submittedName>
        <fullName evidence="3">Uncharacterized protein</fullName>
    </submittedName>
</protein>
<accession>A0A8T1MEI5</accession>
<feature type="signal peptide" evidence="2">
    <location>
        <begin position="1"/>
        <end position="22"/>
    </location>
</feature>
<reference evidence="3 4" key="1">
    <citation type="journal article" date="2018" name="Biotechnol. Adv.">
        <title>Improved genomic resources and new bioinformatic workflow for the carcinogenic parasite Clonorchis sinensis: Biotechnological implications.</title>
        <authorList>
            <person name="Wang D."/>
            <person name="Korhonen P.K."/>
            <person name="Gasser R.B."/>
            <person name="Young N.D."/>
        </authorList>
    </citation>
    <scope>NUCLEOTIDE SEQUENCE [LARGE SCALE GENOMIC DNA]</scope>
    <source>
        <strain evidence="3">Cs-k2</strain>
    </source>
</reference>
<feature type="chain" id="PRO_5035896154" evidence="2">
    <location>
        <begin position="23"/>
        <end position="127"/>
    </location>
</feature>
<keyword evidence="4" id="KW-1185">Reference proteome</keyword>
<feature type="compositionally biased region" description="Polar residues" evidence="1">
    <location>
        <begin position="110"/>
        <end position="127"/>
    </location>
</feature>
<evidence type="ECO:0000256" key="1">
    <source>
        <dbReference type="SAM" id="MobiDB-lite"/>
    </source>
</evidence>
<dbReference type="AlphaFoldDB" id="A0A8T1MEI5"/>
<dbReference type="EMBL" id="NIRI02000042">
    <property type="protein sequence ID" value="KAG5447255.1"/>
    <property type="molecule type" value="Genomic_DNA"/>
</dbReference>
<organism evidence="3 4">
    <name type="scientific">Clonorchis sinensis</name>
    <name type="common">Chinese liver fluke</name>
    <dbReference type="NCBI Taxonomy" id="79923"/>
    <lineage>
        <taxon>Eukaryota</taxon>
        <taxon>Metazoa</taxon>
        <taxon>Spiralia</taxon>
        <taxon>Lophotrochozoa</taxon>
        <taxon>Platyhelminthes</taxon>
        <taxon>Trematoda</taxon>
        <taxon>Digenea</taxon>
        <taxon>Opisthorchiida</taxon>
        <taxon>Opisthorchiata</taxon>
        <taxon>Opisthorchiidae</taxon>
        <taxon>Clonorchis</taxon>
    </lineage>
</organism>
<feature type="compositionally biased region" description="Low complexity" evidence="1">
    <location>
        <begin position="98"/>
        <end position="109"/>
    </location>
</feature>
<name>A0A8T1MEI5_CLOSI</name>
<reference evidence="3 4" key="2">
    <citation type="journal article" date="2021" name="Genomics">
        <title>High-quality reference genome for Clonorchis sinensis.</title>
        <authorList>
            <person name="Young N.D."/>
            <person name="Stroehlein A.J."/>
            <person name="Kinkar L."/>
            <person name="Wang T."/>
            <person name="Sohn W.M."/>
            <person name="Chang B.C.H."/>
            <person name="Kaur P."/>
            <person name="Weisz D."/>
            <person name="Dudchenko O."/>
            <person name="Aiden E.L."/>
            <person name="Korhonen P.K."/>
            <person name="Gasser R.B."/>
        </authorList>
    </citation>
    <scope>NUCLEOTIDE SEQUENCE [LARGE SCALE GENOMIC DNA]</scope>
    <source>
        <strain evidence="3">Cs-k2</strain>
    </source>
</reference>
<feature type="region of interest" description="Disordered" evidence="1">
    <location>
        <begin position="89"/>
        <end position="127"/>
    </location>
</feature>
<evidence type="ECO:0000256" key="2">
    <source>
        <dbReference type="SAM" id="SignalP"/>
    </source>
</evidence>
<evidence type="ECO:0000313" key="4">
    <source>
        <dbReference type="Proteomes" id="UP000286415"/>
    </source>
</evidence>
<dbReference type="Proteomes" id="UP000286415">
    <property type="component" value="Unassembled WGS sequence"/>
</dbReference>
<keyword evidence="2" id="KW-0732">Signal</keyword>
<evidence type="ECO:0000313" key="3">
    <source>
        <dbReference type="EMBL" id="KAG5447255.1"/>
    </source>
</evidence>
<gene>
    <name evidence="3" type="ORF">CSKR_108631</name>
</gene>
<sequence length="127" mass="14191">MSIMRTFHTLLYFFALSFVVLAQHQAPEQLDEALSELNSLSQTLINIRSALSKAKYYGEAVHKAFADARPADSIRSVISQIGSLETVIPEAYPDRSSRQSQSQPQPSQQNTGHYYSNPPSYTPSRGR</sequence>
<proteinExistence type="predicted"/>